<dbReference type="Proteomes" id="UP001147760">
    <property type="component" value="Unassembled WGS sequence"/>
</dbReference>
<proteinExistence type="predicted"/>
<evidence type="ECO:0000313" key="1">
    <source>
        <dbReference type="EMBL" id="KAJ5477602.1"/>
    </source>
</evidence>
<reference evidence="1" key="2">
    <citation type="journal article" date="2023" name="IMA Fungus">
        <title>Comparative genomic study of the Penicillium genus elucidates a diverse pangenome and 15 lateral gene transfer events.</title>
        <authorList>
            <person name="Petersen C."/>
            <person name="Sorensen T."/>
            <person name="Nielsen M.R."/>
            <person name="Sondergaard T.E."/>
            <person name="Sorensen J.L."/>
            <person name="Fitzpatrick D.A."/>
            <person name="Frisvad J.C."/>
            <person name="Nielsen K.L."/>
        </authorList>
    </citation>
    <scope>NUCLEOTIDE SEQUENCE</scope>
    <source>
        <strain evidence="1">IBT 17660</strain>
    </source>
</reference>
<gene>
    <name evidence="1" type="ORF">N7530_003111</name>
</gene>
<reference evidence="1" key="1">
    <citation type="submission" date="2022-12" db="EMBL/GenBank/DDBJ databases">
        <authorList>
            <person name="Petersen C."/>
        </authorList>
    </citation>
    <scope>NUCLEOTIDE SEQUENCE</scope>
    <source>
        <strain evidence="1">IBT 17660</strain>
    </source>
</reference>
<dbReference type="AlphaFoldDB" id="A0A9W9WW33"/>
<accession>A0A9W9WW33</accession>
<comment type="caution">
    <text evidence="1">The sequence shown here is derived from an EMBL/GenBank/DDBJ whole genome shotgun (WGS) entry which is preliminary data.</text>
</comment>
<feature type="non-terminal residue" evidence="1">
    <location>
        <position position="1"/>
    </location>
</feature>
<sequence length="77" mass="8599">VLFQLHIIKDLSTLPISSHGLVVKRMTSNHEILGSTPSTYFKFPTRTSSHGLVVKRITCNDEIRGSIPRVSFSFLVS</sequence>
<evidence type="ECO:0000313" key="2">
    <source>
        <dbReference type="Proteomes" id="UP001147760"/>
    </source>
</evidence>
<organism evidence="1 2">
    <name type="scientific">Penicillium desertorum</name>
    <dbReference type="NCBI Taxonomy" id="1303715"/>
    <lineage>
        <taxon>Eukaryota</taxon>
        <taxon>Fungi</taxon>
        <taxon>Dikarya</taxon>
        <taxon>Ascomycota</taxon>
        <taxon>Pezizomycotina</taxon>
        <taxon>Eurotiomycetes</taxon>
        <taxon>Eurotiomycetidae</taxon>
        <taxon>Eurotiales</taxon>
        <taxon>Aspergillaceae</taxon>
        <taxon>Penicillium</taxon>
    </lineage>
</organism>
<keyword evidence="2" id="KW-1185">Reference proteome</keyword>
<name>A0A9W9WW33_9EURO</name>
<dbReference type="OrthoDB" id="4366227at2759"/>
<protein>
    <submittedName>
        <fullName evidence="1">Uncharacterized protein</fullName>
    </submittedName>
</protein>
<dbReference type="EMBL" id="JAPWDO010000003">
    <property type="protein sequence ID" value="KAJ5477602.1"/>
    <property type="molecule type" value="Genomic_DNA"/>
</dbReference>